<name>A0A175RJF5_9MICO</name>
<keyword evidence="2" id="KW-1133">Transmembrane helix</keyword>
<feature type="transmembrane region" description="Helical" evidence="2">
    <location>
        <begin position="447"/>
        <end position="467"/>
    </location>
</feature>
<dbReference type="AlphaFoldDB" id="A0A175RJF5"/>
<protein>
    <recommendedName>
        <fullName evidence="5">Glycosyltransferase RgtA/B/C/D-like domain-containing protein</fullName>
    </recommendedName>
</protein>
<feature type="transmembrane region" description="Helical" evidence="2">
    <location>
        <begin position="115"/>
        <end position="144"/>
    </location>
</feature>
<organism evidence="3 4">
    <name type="scientific">Curtobacterium luteum</name>
    <dbReference type="NCBI Taxonomy" id="33881"/>
    <lineage>
        <taxon>Bacteria</taxon>
        <taxon>Bacillati</taxon>
        <taxon>Actinomycetota</taxon>
        <taxon>Actinomycetes</taxon>
        <taxon>Micrococcales</taxon>
        <taxon>Microbacteriaceae</taxon>
        <taxon>Curtobacterium</taxon>
    </lineage>
</organism>
<feature type="transmembrane region" description="Helical" evidence="2">
    <location>
        <begin position="181"/>
        <end position="198"/>
    </location>
</feature>
<gene>
    <name evidence="3" type="ORF">NS184_14795</name>
</gene>
<reference evidence="3 4" key="1">
    <citation type="journal article" date="2016" name="Front. Microbiol.">
        <title>Genomic Resource of Rice Seed Associated Bacteria.</title>
        <authorList>
            <person name="Midha S."/>
            <person name="Bansal K."/>
            <person name="Sharma S."/>
            <person name="Kumar N."/>
            <person name="Patil P.P."/>
            <person name="Chaudhry V."/>
            <person name="Patil P.B."/>
        </authorList>
    </citation>
    <scope>NUCLEOTIDE SEQUENCE [LARGE SCALE GENOMIC DNA]</scope>
    <source>
        <strain evidence="3 4">NS184</strain>
    </source>
</reference>
<comment type="caution">
    <text evidence="3">The sequence shown here is derived from an EMBL/GenBank/DDBJ whole genome shotgun (WGS) entry which is preliminary data.</text>
</comment>
<feature type="transmembrane region" description="Helical" evidence="2">
    <location>
        <begin position="387"/>
        <end position="410"/>
    </location>
</feature>
<feature type="transmembrane region" description="Helical" evidence="2">
    <location>
        <begin position="55"/>
        <end position="74"/>
    </location>
</feature>
<feature type="transmembrane region" description="Helical" evidence="2">
    <location>
        <begin position="479"/>
        <end position="498"/>
    </location>
</feature>
<feature type="compositionally biased region" description="Polar residues" evidence="1">
    <location>
        <begin position="1"/>
        <end position="13"/>
    </location>
</feature>
<keyword evidence="2" id="KW-0812">Transmembrane</keyword>
<dbReference type="RefSeq" id="WP_152998244.1">
    <property type="nucleotide sequence ID" value="NZ_LDQC01000094.1"/>
</dbReference>
<feature type="transmembrane region" description="Helical" evidence="2">
    <location>
        <begin position="417"/>
        <end position="435"/>
    </location>
</feature>
<feature type="transmembrane region" description="Helical" evidence="2">
    <location>
        <begin position="230"/>
        <end position="246"/>
    </location>
</feature>
<evidence type="ECO:0000313" key="4">
    <source>
        <dbReference type="Proteomes" id="UP000078252"/>
    </source>
</evidence>
<dbReference type="Proteomes" id="UP000078252">
    <property type="component" value="Unassembled WGS sequence"/>
</dbReference>
<feature type="transmembrane region" description="Helical" evidence="2">
    <location>
        <begin position="205"/>
        <end position="224"/>
    </location>
</feature>
<feature type="region of interest" description="Disordered" evidence="1">
    <location>
        <begin position="1"/>
        <end position="49"/>
    </location>
</feature>
<evidence type="ECO:0000256" key="1">
    <source>
        <dbReference type="SAM" id="MobiDB-lite"/>
    </source>
</evidence>
<feature type="non-terminal residue" evidence="3">
    <location>
        <position position="582"/>
    </location>
</feature>
<dbReference type="EMBL" id="LDQC01000094">
    <property type="protein sequence ID" value="KTR02959.1"/>
    <property type="molecule type" value="Genomic_DNA"/>
</dbReference>
<accession>A0A175RJF5</accession>
<feature type="transmembrane region" description="Helical" evidence="2">
    <location>
        <begin position="156"/>
        <end position="175"/>
    </location>
</feature>
<feature type="region of interest" description="Disordered" evidence="1">
    <location>
        <begin position="342"/>
        <end position="361"/>
    </location>
</feature>
<evidence type="ECO:0000313" key="3">
    <source>
        <dbReference type="EMBL" id="KTR02959.1"/>
    </source>
</evidence>
<keyword evidence="2" id="KW-0472">Membrane</keyword>
<feature type="compositionally biased region" description="Polar residues" evidence="1">
    <location>
        <begin position="342"/>
        <end position="354"/>
    </location>
</feature>
<feature type="transmembrane region" description="Helical" evidence="2">
    <location>
        <begin position="258"/>
        <end position="277"/>
    </location>
</feature>
<proteinExistence type="predicted"/>
<dbReference type="STRING" id="33881.NS184_14795"/>
<dbReference type="OrthoDB" id="621678at2"/>
<sequence>MTDAAATTTSTVPHTGAAETAPRTGAPVRTPPGPAPTAGSGTEPRRRRVRPSGAHIANGALILVAVVLCASIGYRSRAVTTNIDGVSYMSIARQYAAGDWSDAVNAYWSPLVSWLMAPVIGLGLGATTAFMVVNVATCAAVLVVQTALLVRVTGRGAVALWVNAATVPVLLGNVGRDTPDLLVVLWFVLFVWAVWHADRAWGGSARAMVLAGVFLGVVCAFGYVAKLYTVPVFVVVTLVWVAVRSLGRMPGNRSPRAFLVVGTAVLVTVLLCAPWVVAQSLKYGTVTIGSSFDVNISKKFDPSAGTSDTGDEYLLPTPPNDSAVSATEDRTASLYAANTLSAPRTGADTGSTDGPSARSERGTGLLDRLDYYVSARVAAFPYYVQRIVAFGAAVIPIGIVFGVAVLLGLVTWRRHPFAVLTGIATGVYGLGYAAITTVEMGGGNARYYLPLLTGTLLIAGALLPSVFRAIGTARRIRSAIAVVAVLGVVGASWSQNVFMRAAPFSPITTAGSAAAPLDVFGPTLRAADQELVDALVAQQAFPEGSRLLGRNYRETVSIAFATGAQAFGRSGQDYDWQDPSFV</sequence>
<evidence type="ECO:0008006" key="5">
    <source>
        <dbReference type="Google" id="ProtNLM"/>
    </source>
</evidence>
<evidence type="ECO:0000256" key="2">
    <source>
        <dbReference type="SAM" id="Phobius"/>
    </source>
</evidence>